<dbReference type="Proteomes" id="UP000019146">
    <property type="component" value="Chromosome 2"/>
</dbReference>
<gene>
    <name evidence="1" type="ORF">K788_00005465</name>
</gene>
<dbReference type="KEGG" id="bcai:K788_00005465"/>
<name>A0A0P0RH23_9BURK</name>
<sequence length="119" mass="12881">MQGAEKQGCTSMTRAILVDALDVSGVITFARLKISHERKVKSVDVSPTVAPSSAGIRLLKHLHVYPIASASSGEYVLVDDSVDINKNENQPTECLVIHVSISHICIDTTCFIQEIETST</sequence>
<organism evidence="1 2">
    <name type="scientific">Paraburkholderia caribensis MBA4</name>
    <dbReference type="NCBI Taxonomy" id="1323664"/>
    <lineage>
        <taxon>Bacteria</taxon>
        <taxon>Pseudomonadati</taxon>
        <taxon>Pseudomonadota</taxon>
        <taxon>Betaproteobacteria</taxon>
        <taxon>Burkholderiales</taxon>
        <taxon>Burkholderiaceae</taxon>
        <taxon>Paraburkholderia</taxon>
    </lineage>
</organism>
<protein>
    <submittedName>
        <fullName evidence="1">Uncharacterized protein</fullName>
    </submittedName>
</protein>
<dbReference type="EMBL" id="CP012747">
    <property type="protein sequence ID" value="ALL67867.1"/>
    <property type="molecule type" value="Genomic_DNA"/>
</dbReference>
<reference evidence="1 2" key="1">
    <citation type="journal article" date="2014" name="Genome Announc.">
        <title>Draft Genome Sequence of the Haloacid-Degrading Burkholderia caribensis Strain MBA4.</title>
        <authorList>
            <person name="Pan Y."/>
            <person name="Kong K.F."/>
            <person name="Tsang J.S."/>
        </authorList>
    </citation>
    <scope>NUCLEOTIDE SEQUENCE [LARGE SCALE GENOMIC DNA]</scope>
    <source>
        <strain evidence="1 2">MBA4</strain>
    </source>
</reference>
<proteinExistence type="predicted"/>
<accession>A0A0P0RH23</accession>
<evidence type="ECO:0000313" key="2">
    <source>
        <dbReference type="Proteomes" id="UP000019146"/>
    </source>
</evidence>
<dbReference type="AlphaFoldDB" id="A0A0P0RH23"/>
<evidence type="ECO:0000313" key="1">
    <source>
        <dbReference type="EMBL" id="ALL67867.1"/>
    </source>
</evidence>